<evidence type="ECO:0000313" key="2">
    <source>
        <dbReference type="Proteomes" id="UP000815677"/>
    </source>
</evidence>
<gene>
    <name evidence="1" type="ORF">MCHLO_08359</name>
</gene>
<evidence type="ECO:0000313" key="1">
    <source>
        <dbReference type="EMBL" id="GAT51198.1"/>
    </source>
</evidence>
<name>A0ABQ0LJD3_MYCCL</name>
<dbReference type="EMBL" id="DF846995">
    <property type="protein sequence ID" value="GAT51198.1"/>
    <property type="molecule type" value="Genomic_DNA"/>
</dbReference>
<protein>
    <submittedName>
        <fullName evidence="1">Uncharacterized protein</fullName>
    </submittedName>
</protein>
<accession>A0ABQ0LJD3</accession>
<reference evidence="1" key="1">
    <citation type="submission" date="2014-09" db="EMBL/GenBank/DDBJ databases">
        <title>Genome sequence of the luminous mushroom Mycena chlorophos for searching fungal bioluminescence genes.</title>
        <authorList>
            <person name="Tanaka Y."/>
            <person name="Kasuga D."/>
            <person name="Oba Y."/>
            <person name="Hase S."/>
            <person name="Sato K."/>
            <person name="Oba Y."/>
            <person name="Sakakibara Y."/>
        </authorList>
    </citation>
    <scope>NUCLEOTIDE SEQUENCE</scope>
</reference>
<sequence>MSDEDTPTLPATNDVALLGPTPQVDTWYPHHALLVPRETDTRDSHYKRTYFNPGDDATMSTMVVKGQVCYWERCMKKTIIYIGAAQQRESEVMYDLLTMIMLEDGRDLKGAKIIVPWTLRTHAEERLIAVTVPDDVQSVSEETLRRTQTHQYRLEQQAYNILEPQMPLASELPLERGMVVDCTFHLHTVGRQIKTPHRERRSFAYKWVLEAVQLIKYRPEETLFLEPIVPRLVLVMDGKAGRMLDLIAGTETTVDAEQQGVLHLI</sequence>
<proteinExistence type="predicted"/>
<dbReference type="Proteomes" id="UP000815677">
    <property type="component" value="Unassembled WGS sequence"/>
</dbReference>
<keyword evidence="2" id="KW-1185">Reference proteome</keyword>
<organism evidence="1 2">
    <name type="scientific">Mycena chlorophos</name>
    <name type="common">Agaric fungus</name>
    <name type="synonym">Agaricus chlorophos</name>
    <dbReference type="NCBI Taxonomy" id="658473"/>
    <lineage>
        <taxon>Eukaryota</taxon>
        <taxon>Fungi</taxon>
        <taxon>Dikarya</taxon>
        <taxon>Basidiomycota</taxon>
        <taxon>Agaricomycotina</taxon>
        <taxon>Agaricomycetes</taxon>
        <taxon>Agaricomycetidae</taxon>
        <taxon>Agaricales</taxon>
        <taxon>Marasmiineae</taxon>
        <taxon>Mycenaceae</taxon>
        <taxon>Mycena</taxon>
    </lineage>
</organism>